<gene>
    <name evidence="1" type="ORF">GQ61_05345</name>
</gene>
<dbReference type="EMBL" id="CP008743">
    <property type="protein sequence ID" value="ARN84809.1"/>
    <property type="molecule type" value="Genomic_DNA"/>
</dbReference>
<dbReference type="RefSeq" id="WP_085784303.1">
    <property type="nucleotide sequence ID" value="NZ_CP008743.1"/>
</dbReference>
<dbReference type="InterPro" id="IPR037914">
    <property type="entry name" value="SpoVT-AbrB_sf"/>
</dbReference>
<dbReference type="Proteomes" id="UP000237351">
    <property type="component" value="Chromosome"/>
</dbReference>
<dbReference type="AlphaFoldDB" id="A0A1W6N4V5"/>
<sequence length="83" mass="9939">MRINIIQIGNSKGIRLPKYVFKSCHFQEAVDLEIEDDKVILRNIERKPRHNWDSSFKKMALAGDDKLLDEYSTTNWDVDEWKW</sequence>
<dbReference type="SUPFAM" id="SSF89447">
    <property type="entry name" value="AbrB/MazE/MraZ-like"/>
    <property type="match status" value="1"/>
</dbReference>
<protein>
    <recommendedName>
        <fullName evidence="3">SpoVT-AbrB domain-containing protein</fullName>
    </recommendedName>
</protein>
<evidence type="ECO:0008006" key="3">
    <source>
        <dbReference type="Google" id="ProtNLM"/>
    </source>
</evidence>
<dbReference type="OrthoDB" id="9795766at2"/>
<evidence type="ECO:0000313" key="1">
    <source>
        <dbReference type="EMBL" id="ARN84809.1"/>
    </source>
</evidence>
<proteinExistence type="predicted"/>
<organism evidence="1 2">
    <name type="scientific">Candidatus Nucleicultrix amoebiphila FS5</name>
    <dbReference type="NCBI Taxonomy" id="1414854"/>
    <lineage>
        <taxon>Bacteria</taxon>
        <taxon>Pseudomonadati</taxon>
        <taxon>Pseudomonadota</taxon>
        <taxon>Alphaproteobacteria</taxon>
        <taxon>Holosporales</taxon>
        <taxon>Candidatus Nucleicultricaceae</taxon>
        <taxon>Candidatus Nucleicultrix</taxon>
    </lineage>
</organism>
<name>A0A1W6N4V5_9PROT</name>
<accession>A0A1W6N4V5</accession>
<keyword evidence="2" id="KW-1185">Reference proteome</keyword>
<dbReference type="STRING" id="1414854.GQ61_05345"/>
<dbReference type="Gene3D" id="2.10.260.10">
    <property type="match status" value="1"/>
</dbReference>
<reference evidence="1 2" key="1">
    <citation type="submission" date="2014-06" db="EMBL/GenBank/DDBJ databases">
        <title>The genome of the endonuclear symbiont Nucleicultrix amoebiphila.</title>
        <authorList>
            <person name="Schulz F."/>
            <person name="Horn M."/>
        </authorList>
    </citation>
    <scope>NUCLEOTIDE SEQUENCE [LARGE SCALE GENOMIC DNA]</scope>
    <source>
        <strain evidence="1 2">FS5</strain>
    </source>
</reference>
<dbReference type="KEGG" id="naf:GQ61_05345"/>
<evidence type="ECO:0000313" key="2">
    <source>
        <dbReference type="Proteomes" id="UP000237351"/>
    </source>
</evidence>